<comment type="caution">
    <text evidence="2">The sequence shown here is derived from an EMBL/GenBank/DDBJ whole genome shotgun (WGS) entry which is preliminary data.</text>
</comment>
<evidence type="ECO:0000259" key="1">
    <source>
        <dbReference type="Pfam" id="PF01996"/>
    </source>
</evidence>
<proteinExistence type="predicted"/>
<keyword evidence="3" id="KW-1185">Reference proteome</keyword>
<dbReference type="PANTHER" id="PTHR47917:SF1">
    <property type="entry name" value="COENZYME F420:L-GLUTAMATE LIGASE"/>
    <property type="match status" value="1"/>
</dbReference>
<evidence type="ECO:0000313" key="2">
    <source>
        <dbReference type="EMBL" id="GAA1509375.1"/>
    </source>
</evidence>
<organism evidence="2 3">
    <name type="scientific">Nocardioides humi</name>
    <dbReference type="NCBI Taxonomy" id="449461"/>
    <lineage>
        <taxon>Bacteria</taxon>
        <taxon>Bacillati</taxon>
        <taxon>Actinomycetota</taxon>
        <taxon>Actinomycetes</taxon>
        <taxon>Propionibacteriales</taxon>
        <taxon>Nocardioidaceae</taxon>
        <taxon>Nocardioides</taxon>
    </lineage>
</organism>
<gene>
    <name evidence="2" type="ORF">GCM10009788_12170</name>
</gene>
<dbReference type="PANTHER" id="PTHR47917">
    <property type="match status" value="1"/>
</dbReference>
<dbReference type="InterPro" id="IPR002847">
    <property type="entry name" value="F420-0_gamma-glut_ligase-dom"/>
</dbReference>
<dbReference type="EMBL" id="BAAAOR010000008">
    <property type="protein sequence ID" value="GAA1509375.1"/>
    <property type="molecule type" value="Genomic_DNA"/>
</dbReference>
<name>A0ABN2A1R2_9ACTN</name>
<dbReference type="Pfam" id="PF01996">
    <property type="entry name" value="F420_ligase"/>
    <property type="match status" value="1"/>
</dbReference>
<dbReference type="Gene3D" id="3.30.1330.100">
    <property type="entry name" value="CofE-like"/>
    <property type="match status" value="1"/>
</dbReference>
<feature type="domain" description="Coenzyme F420:L-glutamate ligase-like" evidence="1">
    <location>
        <begin position="11"/>
        <end position="203"/>
    </location>
</feature>
<accession>A0ABN2A1R2</accession>
<evidence type="ECO:0000313" key="3">
    <source>
        <dbReference type="Proteomes" id="UP001500842"/>
    </source>
</evidence>
<dbReference type="SUPFAM" id="SSF144010">
    <property type="entry name" value="CofE-like"/>
    <property type="match status" value="1"/>
</dbReference>
<sequence>MSVTVTAPDGVPEIRAGDDLAAALLTALGPGDLADGDVLVVTSKVVSKAEGRVVDGDREAWIDAETARLVALRGPTRIVRNRLGLTMAAAGVDASNVAQGSVVLLPLDPDASARRLRAAVAERRGVNVGVVVTDTAGRAWREGQTDIAIGAAGLAVLESFAGRVDAHGNELAVTAPAVADEIASAVELAQGKLGARPCAVLRGRADLVLPPGDDGPGAGALIRADGADLFGYGAREAVIQAVAARPAARTPFGSPVDAGDFVAALARAGIAARAAAPADVRTGRERRAAADIVAFAHGWESAETGDADTDLRFRPVTP</sequence>
<reference evidence="2 3" key="1">
    <citation type="journal article" date="2019" name="Int. J. Syst. Evol. Microbiol.">
        <title>The Global Catalogue of Microorganisms (GCM) 10K type strain sequencing project: providing services to taxonomists for standard genome sequencing and annotation.</title>
        <authorList>
            <consortium name="The Broad Institute Genomics Platform"/>
            <consortium name="The Broad Institute Genome Sequencing Center for Infectious Disease"/>
            <person name="Wu L."/>
            <person name="Ma J."/>
        </authorList>
    </citation>
    <scope>NUCLEOTIDE SEQUENCE [LARGE SCALE GENOMIC DNA]</scope>
    <source>
        <strain evidence="2 3">JCM 14942</strain>
    </source>
</reference>
<dbReference type="Gene3D" id="3.90.1660.10">
    <property type="entry name" value="CofE-like domain"/>
    <property type="match status" value="1"/>
</dbReference>
<dbReference type="RefSeq" id="WP_141006566.1">
    <property type="nucleotide sequence ID" value="NZ_BAAAOR010000008.1"/>
</dbReference>
<protein>
    <recommendedName>
        <fullName evidence="1">Coenzyme F420:L-glutamate ligase-like domain-containing protein</fullName>
    </recommendedName>
</protein>
<dbReference type="Proteomes" id="UP001500842">
    <property type="component" value="Unassembled WGS sequence"/>
</dbReference>